<dbReference type="SUPFAM" id="SSF52540">
    <property type="entry name" value="P-loop containing nucleoside triphosphate hydrolases"/>
    <property type="match status" value="1"/>
</dbReference>
<dbReference type="Pfam" id="PF24883">
    <property type="entry name" value="NPHP3_N"/>
    <property type="match status" value="1"/>
</dbReference>
<name>A0A9W9TVU4_PENCI</name>
<feature type="domain" description="Nephrocystin 3-like N-terminal" evidence="2">
    <location>
        <begin position="312"/>
        <end position="464"/>
    </location>
</feature>
<dbReference type="PANTHER" id="PTHR10039">
    <property type="entry name" value="AMELOGENIN"/>
    <property type="match status" value="1"/>
</dbReference>
<dbReference type="InterPro" id="IPR056884">
    <property type="entry name" value="NPHP3-like_N"/>
</dbReference>
<dbReference type="Proteomes" id="UP001147733">
    <property type="component" value="Unassembled WGS sequence"/>
</dbReference>
<keyword evidence="1" id="KW-0677">Repeat</keyword>
<evidence type="ECO:0000313" key="4">
    <source>
        <dbReference type="Proteomes" id="UP001147733"/>
    </source>
</evidence>
<proteinExistence type="predicted"/>
<dbReference type="GeneID" id="81379826"/>
<gene>
    <name evidence="3" type="ORF">N7469_001739</name>
</gene>
<evidence type="ECO:0000259" key="2">
    <source>
        <dbReference type="Pfam" id="PF24883"/>
    </source>
</evidence>
<accession>A0A9W9TVU4</accession>
<dbReference type="PANTHER" id="PTHR10039:SF9">
    <property type="entry name" value="NACHT DOMAIN PROTEIN (AFU_ORTHOLOGUE AFUA_2G01760)"/>
    <property type="match status" value="1"/>
</dbReference>
<dbReference type="Gene3D" id="3.40.50.300">
    <property type="entry name" value="P-loop containing nucleotide triphosphate hydrolases"/>
    <property type="match status" value="1"/>
</dbReference>
<evidence type="ECO:0000313" key="3">
    <source>
        <dbReference type="EMBL" id="KAJ5243412.1"/>
    </source>
</evidence>
<dbReference type="EMBL" id="JAPQKT010000001">
    <property type="protein sequence ID" value="KAJ5243412.1"/>
    <property type="molecule type" value="Genomic_DNA"/>
</dbReference>
<keyword evidence="4" id="KW-1185">Reference proteome</keyword>
<dbReference type="InterPro" id="IPR027417">
    <property type="entry name" value="P-loop_NTPase"/>
</dbReference>
<sequence length="2060" mass="232652">MAPGIISPVPGDINSTLYTIMPGKSRQTSGMSVRYESDNFSSSGFSQRRESGIIRKLYSTNADINSLVQQFHSNGGIQYGNSLFPAMTDAPSIRDWISNERMNFMPPEGSSSDKVLSWAQLFVGRLNEFDEAIRDDSGAAATVSYICVGELLRLWKENETNAEALMTSFGFFYSLSANLSNLLGRAELFDVSTDIRRQLVSALLALVELVSRVTKTFREKILQGTEIVTIDLYEFCSQQVTSFSEACKYVAEAMWEHQLSRETLASFSRSDISEIRSWLAPEDHILSRLAENTSHFAYEREEMTCRWVGPFLSEFLQSPQTTLSITGKPGSGKTILASVIVDSVSDQNSGYMALFVPINARIPAATHPTSIAKTILFQLFEKRIGNVRLLEILNRAHKACYSITDFGKYENILWSAVEDALAAPLPNAKELVIVVDGLDEASCSEDSLLKRLSGVVKTAYNVKLVTLGTEEYSEADSGKVKSLSVDANRVFEDISVVVRKVLSGPRSSSSKIFNTIPELGQEILIDQITEASQGSFLWAKLATKLACHETTADGMQRKIEALVQQKPSVTEFVTHSLSGSDVSEDTKYMLLWLATTERPLVINELSALASVKLDTQTLSDHTSISPREILAPVKSLVVIDNGQVYLRHGLIRNAILDIASKGRLVHIKDRHHDLVTRLLVYIKNTVTEEQEMSLHPLSSHVSGTLRSKNPLLEFAVRYWPFYLRQSDVYTSGGQPGDLKDFAKFLPSSITFLLLQASLWENQDTPKRCQLQTTVTDLIRQTYSSNSPIVLQSVLNLVKLYNDIGQTSRATSLVYELTEFPDNLLDDRKLVTKDLAILFLDLTGKPESINTGMDISTRREKMFKLLISCYKIHYGVTSDLVIKTYYSLISHYHSTREQSKIDEIKLEIQKITGYYDHNGTHDELKVVLRPGEQPTEDIQFEFTLEIWQDQTTNDTSGELEVQTLLQKAEQYVLDGSFTKAEHIYVHLWQNACSKCLTEYSEYWEQVKLEAAVVYSQFLLRQDRKIESSAILNSIWEEYRFSNLFVSNSTVSLFQQLADLMVTVDLFTAANSIFKQILRCYKSAKHSESTISDIEKSIHSTHQSIIQHASSSSSTVSETTLIEIISGHSQTSMQESTLDALFKRVDLYTTEHRWNDATRIVKEILGRLWPSLFSSSINDVTLPKEFTDTCVTLAGILGNCYQYRCRFTEEENIRIRIYRAVRSARPVDDQTRVKVTTSIINLYKRSLLLDRVLAIQQEKLNDYDGFYSQDSPEVVNLLRELARLSHPRPIFVDYYIRIIEVFNKGHSHCNPKAIDDLVIVVDELWRQGRYSDLRHWYSLLFSTFLEDPEQHPYLKNPEYVHTIFIRYTECLRKFQISYDSIVQISKQYYEKVKSFFGRTESITIKATLNLAVVYQETKVNKHLAFDLYQDLLEIKSSEIDHDDIRATIDGLREEDELNGLHSSLTSSEKIGQRKATLISRLEKFVENHSWSSHETLSTLEEIVSFCSKHKETSITLHEELHSSAFQVLSTKLSSTQLVSAATTIANGYLATGEISEAHALSNEIYRQLVMRATASSTTHKLELAHGRQSLIFLAQLEHTLNVNRASTIVETLASLTAEYLYFEEFRALTLSSSSSSSFFSVAQAASNLYALLIQNKRDKSIAESVYDDYVAFFRATEGQRIQFTDTAEIQTLLRTIIGYLSKHESDNFLRSVGVASYYGIQEYLRENQYESAANLALGAFHYLSAGNDELSRQEGVKYILVSGLLIAGHTSIVDAIAKKQLADASAQILPEAVRVLRELDVDISHIGLENLNLLIGVLGRQKQYELLLWVLSGLWKNRSKLAVWGAGVTLQLARHYILARYLTEDGWKAARLAEDILYNCRRVNGPSHPSTLEMSILVSQLYTGVAEKLQSSTNGKHMAERIYKKIAGVHEYLLRVFLDPNIVDMDGSLESSLDGSHHGLDLNDPTVNINGAEKDHIQSHLQLMKLAIQRLGDWPQDHREYLKLDEELFTKFRSELDGVQHVDSWDLRSFGSGKASASDDLLDLETVSWGLTIPTPDEFEEA</sequence>
<comment type="caution">
    <text evidence="3">The sequence shown here is derived from an EMBL/GenBank/DDBJ whole genome shotgun (WGS) entry which is preliminary data.</text>
</comment>
<evidence type="ECO:0000256" key="1">
    <source>
        <dbReference type="ARBA" id="ARBA00022737"/>
    </source>
</evidence>
<reference evidence="3" key="2">
    <citation type="journal article" date="2023" name="IMA Fungus">
        <title>Comparative genomic study of the Penicillium genus elucidates a diverse pangenome and 15 lateral gene transfer events.</title>
        <authorList>
            <person name="Petersen C."/>
            <person name="Sorensen T."/>
            <person name="Nielsen M.R."/>
            <person name="Sondergaard T.E."/>
            <person name="Sorensen J.L."/>
            <person name="Fitzpatrick D.A."/>
            <person name="Frisvad J.C."/>
            <person name="Nielsen K.L."/>
        </authorList>
    </citation>
    <scope>NUCLEOTIDE SEQUENCE</scope>
    <source>
        <strain evidence="3">IBT 23319</strain>
    </source>
</reference>
<dbReference type="RefSeq" id="XP_056506416.1">
    <property type="nucleotide sequence ID" value="XM_056640659.1"/>
</dbReference>
<reference evidence="3" key="1">
    <citation type="submission" date="2022-11" db="EMBL/GenBank/DDBJ databases">
        <authorList>
            <person name="Petersen C."/>
        </authorList>
    </citation>
    <scope>NUCLEOTIDE SEQUENCE</scope>
    <source>
        <strain evidence="3">IBT 23319</strain>
    </source>
</reference>
<organism evidence="3 4">
    <name type="scientific">Penicillium citrinum</name>
    <dbReference type="NCBI Taxonomy" id="5077"/>
    <lineage>
        <taxon>Eukaryota</taxon>
        <taxon>Fungi</taxon>
        <taxon>Dikarya</taxon>
        <taxon>Ascomycota</taxon>
        <taxon>Pezizomycotina</taxon>
        <taxon>Eurotiomycetes</taxon>
        <taxon>Eurotiomycetidae</taxon>
        <taxon>Eurotiales</taxon>
        <taxon>Aspergillaceae</taxon>
        <taxon>Penicillium</taxon>
    </lineage>
</organism>
<dbReference type="OrthoDB" id="2546325at2759"/>
<protein>
    <recommendedName>
        <fullName evidence="2">Nephrocystin 3-like N-terminal domain-containing protein</fullName>
    </recommendedName>
</protein>